<dbReference type="EMBL" id="PTJD01000002">
    <property type="protein sequence ID" value="PPK97985.1"/>
    <property type="molecule type" value="Genomic_DNA"/>
</dbReference>
<dbReference type="Pfam" id="PF14534">
    <property type="entry name" value="DUF4440"/>
    <property type="match status" value="1"/>
</dbReference>
<dbReference type="InterPro" id="IPR032710">
    <property type="entry name" value="NTF2-like_dom_sf"/>
</dbReference>
<evidence type="ECO:0000313" key="3">
    <source>
        <dbReference type="Proteomes" id="UP000239485"/>
    </source>
</evidence>
<evidence type="ECO:0000313" key="2">
    <source>
        <dbReference type="EMBL" id="PPK97985.1"/>
    </source>
</evidence>
<accession>A0A2S6IUM4</accession>
<feature type="domain" description="DUF4440" evidence="1">
    <location>
        <begin position="39"/>
        <end position="125"/>
    </location>
</feature>
<dbReference type="Proteomes" id="UP000239485">
    <property type="component" value="Unassembled WGS sequence"/>
</dbReference>
<reference evidence="2 3" key="1">
    <citation type="submission" date="2018-02" db="EMBL/GenBank/DDBJ databases">
        <title>Genomic Encyclopedia of Archaeal and Bacterial Type Strains, Phase II (KMG-II): from individual species to whole genera.</title>
        <authorList>
            <person name="Goeker M."/>
        </authorList>
    </citation>
    <scope>NUCLEOTIDE SEQUENCE [LARGE SCALE GENOMIC DNA]</scope>
    <source>
        <strain evidence="2 3">DSM 22857</strain>
    </source>
</reference>
<evidence type="ECO:0000259" key="1">
    <source>
        <dbReference type="Pfam" id="PF14534"/>
    </source>
</evidence>
<proteinExistence type="predicted"/>
<dbReference type="SUPFAM" id="SSF54427">
    <property type="entry name" value="NTF2-like"/>
    <property type="match status" value="1"/>
</dbReference>
<gene>
    <name evidence="2" type="ORF">CLV92_102136</name>
</gene>
<dbReference type="AlphaFoldDB" id="A0A2S6IUM4"/>
<dbReference type="InterPro" id="IPR027843">
    <property type="entry name" value="DUF4440"/>
</dbReference>
<organism evidence="2 3">
    <name type="scientific">Kineococcus xinjiangensis</name>
    <dbReference type="NCBI Taxonomy" id="512762"/>
    <lineage>
        <taxon>Bacteria</taxon>
        <taxon>Bacillati</taxon>
        <taxon>Actinomycetota</taxon>
        <taxon>Actinomycetes</taxon>
        <taxon>Kineosporiales</taxon>
        <taxon>Kineosporiaceae</taxon>
        <taxon>Kineococcus</taxon>
    </lineage>
</organism>
<comment type="caution">
    <text evidence="2">The sequence shown here is derived from an EMBL/GenBank/DDBJ whole genome shotgun (WGS) entry which is preliminary data.</text>
</comment>
<name>A0A2S6IUM4_9ACTN</name>
<dbReference type="Gene3D" id="3.10.450.50">
    <property type="match status" value="1"/>
</dbReference>
<protein>
    <recommendedName>
        <fullName evidence="1">DUF4440 domain-containing protein</fullName>
    </recommendedName>
</protein>
<keyword evidence="3" id="KW-1185">Reference proteome</keyword>
<sequence length="135" mass="15392">MAAVNDAEPLPTTDPALLSVLAELRAREPLFHHPELGTSAEDLEQQMAPDFFEVGASGRRYSRDFVKDALLRRYAAGGEDPWETSDFHCRDLGRDTYLLTYALRQDQRLSRRVTVWRRAATGWQVLYHQGTLVTD</sequence>
<dbReference type="OrthoDB" id="7845843at2"/>